<dbReference type="EMBL" id="FSQW01000001">
    <property type="protein sequence ID" value="SIN67942.1"/>
    <property type="molecule type" value="Genomic_DNA"/>
</dbReference>
<dbReference type="InterPro" id="IPR026956">
    <property type="entry name" value="D-ser_dehydrat-like_dom"/>
</dbReference>
<evidence type="ECO:0000313" key="4">
    <source>
        <dbReference type="EMBL" id="SIN67942.1"/>
    </source>
</evidence>
<dbReference type="InterPro" id="IPR001608">
    <property type="entry name" value="Ala_racemase_N"/>
</dbReference>
<dbReference type="Proteomes" id="UP000185192">
    <property type="component" value="Unassembled WGS sequence"/>
</dbReference>
<comment type="similarity">
    <text evidence="1">Belongs to the DSD1 family.</text>
</comment>
<dbReference type="GO" id="GO:0008721">
    <property type="term" value="F:D-serine ammonia-lyase activity"/>
    <property type="evidence" value="ECO:0007669"/>
    <property type="project" value="TreeGrafter"/>
</dbReference>
<feature type="domain" description="D-serine dehydratase-like" evidence="3">
    <location>
        <begin position="266"/>
        <end position="373"/>
    </location>
</feature>
<dbReference type="GO" id="GO:0036088">
    <property type="term" value="P:D-serine catabolic process"/>
    <property type="evidence" value="ECO:0007669"/>
    <property type="project" value="TreeGrafter"/>
</dbReference>
<dbReference type="Pfam" id="PF01168">
    <property type="entry name" value="Ala_racemase_N"/>
    <property type="match status" value="1"/>
</dbReference>
<dbReference type="Pfam" id="PF14031">
    <property type="entry name" value="D-ser_dehydrat"/>
    <property type="match status" value="1"/>
</dbReference>
<dbReference type="InterPro" id="IPR042208">
    <property type="entry name" value="D-ser_dehydrat-like_sf"/>
</dbReference>
<evidence type="ECO:0000256" key="1">
    <source>
        <dbReference type="ARBA" id="ARBA00005323"/>
    </source>
</evidence>
<reference evidence="5" key="1">
    <citation type="submission" date="2016-11" db="EMBL/GenBank/DDBJ databases">
        <authorList>
            <person name="Varghese N."/>
            <person name="Submissions S."/>
        </authorList>
    </citation>
    <scope>NUCLEOTIDE SEQUENCE [LARGE SCALE GENOMIC DNA]</scope>
    <source>
        <strain evidence="5">DSM 22363</strain>
    </source>
</reference>
<sequence length="388" mass="41144">MQNESGSTASVPLSEIQTPALLLDLAKLDANSARLKKHLDQVAPDILHRPHLKTAKSLEIAEHVLRGREQAITVSTLREAEIFARAGFRDILYAVGIVPSKLARVAAVREQGADLKIITDNADVARRISEFAARTHMTIPVLIEIDCDGHRSGLRPAQSDAIVAVAKALTDGAELAGVMTHAGGSYDAGNSQEVAAAASGEVAAIVQSAQILRDAGYSVPIVSIGSTPTALSVADLSGVTEIRAGVYMFFDLVMAGLGICRVRDIALSVLTTVIGHQPDKGWIIVDAGWMAMSRDRGTASQDVDQGYGLVCDPDGQPIPDLIMESANQEHGIIAMMPGSAGSLPDFPVGSQLRILPNHACSTAAQHGHYDVLDSENRVIANWQRFGGW</sequence>
<evidence type="ECO:0000259" key="3">
    <source>
        <dbReference type="SMART" id="SM01119"/>
    </source>
</evidence>
<gene>
    <name evidence="4" type="ORF">SAMN02745824_1771</name>
</gene>
<dbReference type="Gene3D" id="3.20.20.10">
    <property type="entry name" value="Alanine racemase"/>
    <property type="match status" value="1"/>
</dbReference>
<dbReference type="OrthoDB" id="9772497at2"/>
<protein>
    <submittedName>
        <fullName evidence="4">D-serine deaminase, pyridoxal phosphate-dependent</fullName>
    </submittedName>
</protein>
<dbReference type="SUPFAM" id="SSF51419">
    <property type="entry name" value="PLP-binding barrel"/>
    <property type="match status" value="1"/>
</dbReference>
<dbReference type="SMART" id="SM01119">
    <property type="entry name" value="D-ser_dehydrat"/>
    <property type="match status" value="1"/>
</dbReference>
<dbReference type="Gene3D" id="2.40.37.20">
    <property type="entry name" value="D-serine dehydratase-like domain"/>
    <property type="match status" value="1"/>
</dbReference>
<dbReference type="STRING" id="1123272.SAMN02745824_1771"/>
<accession>A0A1N6DAV4</accession>
<dbReference type="InterPro" id="IPR029066">
    <property type="entry name" value="PLP-binding_barrel"/>
</dbReference>
<dbReference type="RefSeq" id="WP_074204645.1">
    <property type="nucleotide sequence ID" value="NZ_FSQW01000001.1"/>
</dbReference>
<evidence type="ECO:0000313" key="5">
    <source>
        <dbReference type="Proteomes" id="UP000185192"/>
    </source>
</evidence>
<name>A0A1N6DAV4_9SPHN</name>
<dbReference type="PANTHER" id="PTHR28004:SF2">
    <property type="entry name" value="D-SERINE DEHYDRATASE"/>
    <property type="match status" value="1"/>
</dbReference>
<dbReference type="AlphaFoldDB" id="A0A1N6DAV4"/>
<dbReference type="InterPro" id="IPR051466">
    <property type="entry name" value="D-amino_acid_metab_enzyme"/>
</dbReference>
<proteinExistence type="inferred from homology"/>
<keyword evidence="2" id="KW-0456">Lyase</keyword>
<keyword evidence="5" id="KW-1185">Reference proteome</keyword>
<dbReference type="PANTHER" id="PTHR28004">
    <property type="entry name" value="ZGC:162816-RELATED"/>
    <property type="match status" value="1"/>
</dbReference>
<evidence type="ECO:0000256" key="2">
    <source>
        <dbReference type="ARBA" id="ARBA00023239"/>
    </source>
</evidence>
<organism evidence="4 5">
    <name type="scientific">Parasphingorhabdus marina DSM 22363</name>
    <dbReference type="NCBI Taxonomy" id="1123272"/>
    <lineage>
        <taxon>Bacteria</taxon>
        <taxon>Pseudomonadati</taxon>
        <taxon>Pseudomonadota</taxon>
        <taxon>Alphaproteobacteria</taxon>
        <taxon>Sphingomonadales</taxon>
        <taxon>Sphingomonadaceae</taxon>
        <taxon>Parasphingorhabdus</taxon>
    </lineage>
</organism>